<evidence type="ECO:0000256" key="5">
    <source>
        <dbReference type="ARBA" id="ARBA00022490"/>
    </source>
</evidence>
<evidence type="ECO:0000256" key="6">
    <source>
        <dbReference type="ARBA" id="ARBA00022553"/>
    </source>
</evidence>
<dbReference type="GO" id="GO:0034727">
    <property type="term" value="P:piecemeal microautophagy of the nucleus"/>
    <property type="evidence" value="ECO:0007669"/>
    <property type="project" value="TreeGrafter"/>
</dbReference>
<feature type="coiled-coil region" evidence="17">
    <location>
        <begin position="727"/>
        <end position="800"/>
    </location>
</feature>
<sequence length="912" mass="104697">MLYVFNVNTGAMFTFDMSLAVESVSQLMLHIQETCKIPSDRQVLLISGGEVLPPTARVCSYSAGTDTNPIYLFNLNLIESSHPPPPFIEQGLDIDFNESVKELIDMPATYNTVCQRTTLAQQFYESATELTKTCENIVHEQHMQHQGYAAAVANYQDTISDFRIRTEAFQKRFSDFLDERASYLKLLGTFHADLETLAKIPILPALVNSEGDTKTEENAEESHDSEAAASRKETREPPKTLLEWISAADNKKSMNVMFQHCTDQLEKVYKSLEMVVKNVLVEVTTEERTEIRGLTDRLCGLDKLLHEAKKYVQEQGDLAQSFLQNQARAGNIGDTSILPDLCASHRKQLKVMLDNHNRLIDNRRRCVKAKAELGEAIHRRLKWIVDQEDKVRELNHRMLAFCENLQRVRDFLQIVQQIHRTPAIYLSAVAEVVRRRAFSQVYLSRASELACHLLTIHNEEMTRRKEFHSQFDTHFICSLFPGMDDMPPAFATQAPDSFDNHLPKLTIEDIEQLIKALPQFSDDVKVPDIDSINNLFMVKTFVKSDIDKIDDRGVEEKIQQVVNEVGLANTMDRNLLKPAESDTCLATQGIPHLRDLDRGCESETDTEEFEKVGQSPLELHFEKDISSSPRPRTHDASTLTEDNLQTSRSEHDRLKSIVIKMAMLARQALGQLRSELMEYRALIVADRNTISMQYESLTSSWESLTIEIDNKEREIIHKMTTDHKMEIEDFKRLKESKEKEVMNLQNEVLQLETSLQNSSEEVCLLKKAVHELQDEYETEKKDMEKILESLKLEKQQCVKELGEKLVREHKAEIESIRSRFRLMSITKMEKSPSESNLDGIERGESKELVNHEAIILQLKENYEIEKQKAVSAAILQESRKWESILNEKLGEMKTKHELEKEIILDEAIKKSS</sequence>
<feature type="domain" description="Autophagy protein ATG17-like" evidence="19">
    <location>
        <begin position="110"/>
        <end position="472"/>
    </location>
</feature>
<dbReference type="GO" id="GO:0061723">
    <property type="term" value="P:glycophagy"/>
    <property type="evidence" value="ECO:0007669"/>
    <property type="project" value="TreeGrafter"/>
</dbReference>
<dbReference type="EMBL" id="VTPC01091282">
    <property type="protein sequence ID" value="KAF2878808.1"/>
    <property type="molecule type" value="Genomic_DNA"/>
</dbReference>
<dbReference type="GO" id="GO:0005829">
    <property type="term" value="C:cytosol"/>
    <property type="evidence" value="ECO:0007669"/>
    <property type="project" value="UniProtKB-SubCell"/>
</dbReference>
<organism evidence="20 21">
    <name type="scientific">Ignelater luminosus</name>
    <name type="common">Cucubano</name>
    <name type="synonym">Pyrophorus luminosus</name>
    <dbReference type="NCBI Taxonomy" id="2038154"/>
    <lineage>
        <taxon>Eukaryota</taxon>
        <taxon>Metazoa</taxon>
        <taxon>Ecdysozoa</taxon>
        <taxon>Arthropoda</taxon>
        <taxon>Hexapoda</taxon>
        <taxon>Insecta</taxon>
        <taxon>Pterygota</taxon>
        <taxon>Neoptera</taxon>
        <taxon>Endopterygota</taxon>
        <taxon>Coleoptera</taxon>
        <taxon>Polyphaga</taxon>
        <taxon>Elateriformia</taxon>
        <taxon>Elateroidea</taxon>
        <taxon>Elateridae</taxon>
        <taxon>Agrypninae</taxon>
        <taxon>Pyrophorini</taxon>
        <taxon>Ignelater</taxon>
    </lineage>
</organism>
<dbReference type="GO" id="GO:1990316">
    <property type="term" value="C:Atg1/ULK1 kinase complex"/>
    <property type="evidence" value="ECO:0007669"/>
    <property type="project" value="TreeGrafter"/>
</dbReference>
<evidence type="ECO:0000256" key="10">
    <source>
        <dbReference type="ARBA" id="ARBA00023163"/>
    </source>
</evidence>
<dbReference type="InterPro" id="IPR045326">
    <property type="entry name" value="ATG17-like_dom"/>
</dbReference>
<dbReference type="PANTHER" id="PTHR13222:SF1">
    <property type="entry name" value="RB1-INDUCIBLE COILED-COIL PROTEIN 1"/>
    <property type="match status" value="1"/>
</dbReference>
<feature type="region of interest" description="Disordered" evidence="18">
    <location>
        <begin position="621"/>
        <end position="650"/>
    </location>
</feature>
<proteinExistence type="predicted"/>
<evidence type="ECO:0000256" key="4">
    <source>
        <dbReference type="ARBA" id="ARBA00004514"/>
    </source>
</evidence>
<keyword evidence="5" id="KW-0963">Cytoplasm</keyword>
<dbReference type="Pfam" id="PF04108">
    <property type="entry name" value="ATG17_like"/>
    <property type="match status" value="1"/>
</dbReference>
<dbReference type="InterPro" id="IPR040040">
    <property type="entry name" value="ATG11"/>
</dbReference>
<dbReference type="GO" id="GO:0034517">
    <property type="term" value="P:ribophagy"/>
    <property type="evidence" value="ECO:0007669"/>
    <property type="project" value="TreeGrafter"/>
</dbReference>
<dbReference type="GO" id="GO:0005764">
    <property type="term" value="C:lysosome"/>
    <property type="evidence" value="ECO:0007669"/>
    <property type="project" value="UniProtKB-SubCell"/>
</dbReference>
<feature type="region of interest" description="Disordered" evidence="18">
    <location>
        <begin position="211"/>
        <end position="239"/>
    </location>
</feature>
<dbReference type="OrthoDB" id="447953at2759"/>
<evidence type="ECO:0000256" key="1">
    <source>
        <dbReference type="ARBA" id="ARBA00004123"/>
    </source>
</evidence>
<dbReference type="Proteomes" id="UP000801492">
    <property type="component" value="Unassembled WGS sequence"/>
</dbReference>
<protein>
    <recommendedName>
        <fullName evidence="15">RB1-inducible coiled-coil protein 1</fullName>
    </recommendedName>
    <alternativeName>
        <fullName evidence="16">FAK family kinase-interacting protein of 200 kDa</fullName>
    </alternativeName>
</protein>
<dbReference type="FunFam" id="3.10.20.90:FF:000049">
    <property type="entry name" value="RB1-inducible coiled-coil protein 1 isoform X1"/>
    <property type="match status" value="1"/>
</dbReference>
<evidence type="ECO:0000256" key="7">
    <source>
        <dbReference type="ARBA" id="ARBA00023006"/>
    </source>
</evidence>
<feature type="compositionally biased region" description="Polar residues" evidence="18">
    <location>
        <begin position="626"/>
        <end position="647"/>
    </location>
</feature>
<keyword evidence="7" id="KW-0072">Autophagy</keyword>
<reference evidence="20" key="1">
    <citation type="submission" date="2019-08" db="EMBL/GenBank/DDBJ databases">
        <title>The genome of the North American firefly Photinus pyralis.</title>
        <authorList>
            <consortium name="Photinus pyralis genome working group"/>
            <person name="Fallon T.R."/>
            <person name="Sander Lower S.E."/>
            <person name="Weng J.-K."/>
        </authorList>
    </citation>
    <scope>NUCLEOTIDE SEQUENCE</scope>
    <source>
        <strain evidence="20">TRF0915ILg1</strain>
        <tissue evidence="20">Whole body</tissue>
    </source>
</reference>
<evidence type="ECO:0000256" key="8">
    <source>
        <dbReference type="ARBA" id="ARBA00023015"/>
    </source>
</evidence>
<keyword evidence="6" id="KW-0597">Phosphoprotein</keyword>
<keyword evidence="9 17" id="KW-0175">Coiled coil</keyword>
<evidence type="ECO:0000256" key="16">
    <source>
        <dbReference type="ARBA" id="ARBA00080154"/>
    </source>
</evidence>
<dbReference type="AlphaFoldDB" id="A0A8K0C6A7"/>
<dbReference type="GO" id="GO:0061709">
    <property type="term" value="P:reticulophagy"/>
    <property type="evidence" value="ECO:0007669"/>
    <property type="project" value="TreeGrafter"/>
</dbReference>
<accession>A0A8K0C6A7</accession>
<evidence type="ECO:0000256" key="9">
    <source>
        <dbReference type="ARBA" id="ARBA00023054"/>
    </source>
</evidence>
<keyword evidence="12" id="KW-0539">Nucleus</keyword>
<evidence type="ECO:0000313" key="20">
    <source>
        <dbReference type="EMBL" id="KAF2878808.1"/>
    </source>
</evidence>
<evidence type="ECO:0000256" key="15">
    <source>
        <dbReference type="ARBA" id="ARBA00069790"/>
    </source>
</evidence>
<evidence type="ECO:0000256" key="17">
    <source>
        <dbReference type="SAM" id="Coils"/>
    </source>
</evidence>
<comment type="function">
    <text evidence="14">Involved in autophagy. Regulates early events but also late events of autophagosome formation through direct interaction with Atg16L1. Required for the formation of the autophagosome-like double-membrane structure that surrounds the Salmonella-containing vacuole (SCV) during S.typhimurium infection and subsequent xenophagy. Involved in repair of DNA damage caused by ionizing radiation, which subsequently improves cell survival by decreasing apoptosis. Inhibits PTK2/FAK1 and PTK2B/PYK2 kinase activity, affecting their downstream signaling pathways. Plays a role as a modulator of TGF-beta-signaling by restricting substrate specificity of RNF111. Functions as a DNA-binding transcription factor. Is a potent regulator of the RB1 pathway through induction of RB1 expression. Plays a crucial role in muscular differentiation. Plays an indispensable role in fetal hematopoiesis and in the regulation of neuronal homeostasis.</text>
</comment>
<gene>
    <name evidence="20" type="ORF">ILUMI_27364</name>
</gene>
<keyword evidence="11" id="KW-0458">Lysosome</keyword>
<evidence type="ECO:0000256" key="18">
    <source>
        <dbReference type="SAM" id="MobiDB-lite"/>
    </source>
</evidence>
<evidence type="ECO:0000256" key="3">
    <source>
        <dbReference type="ARBA" id="ARBA00004371"/>
    </source>
</evidence>
<dbReference type="GO" id="GO:0008285">
    <property type="term" value="P:negative regulation of cell population proliferation"/>
    <property type="evidence" value="ECO:0007669"/>
    <property type="project" value="UniProtKB-ARBA"/>
</dbReference>
<keyword evidence="10" id="KW-0804">Transcription</keyword>
<dbReference type="GO" id="GO:0005634">
    <property type="term" value="C:nucleus"/>
    <property type="evidence" value="ECO:0007669"/>
    <property type="project" value="UniProtKB-SubCell"/>
</dbReference>
<dbReference type="GO" id="GO:0000045">
    <property type="term" value="P:autophagosome assembly"/>
    <property type="evidence" value="ECO:0007669"/>
    <property type="project" value="InterPro"/>
</dbReference>
<evidence type="ECO:0000313" key="21">
    <source>
        <dbReference type="Proteomes" id="UP000801492"/>
    </source>
</evidence>
<feature type="compositionally biased region" description="Basic and acidic residues" evidence="18">
    <location>
        <begin position="211"/>
        <end position="238"/>
    </location>
</feature>
<keyword evidence="8" id="KW-0805">Transcription regulation</keyword>
<evidence type="ECO:0000256" key="13">
    <source>
        <dbReference type="ARBA" id="ARBA00023306"/>
    </source>
</evidence>
<evidence type="ECO:0000256" key="11">
    <source>
        <dbReference type="ARBA" id="ARBA00023228"/>
    </source>
</evidence>
<dbReference type="CDD" id="cd17060">
    <property type="entry name" value="Ubl_RB1CC1"/>
    <property type="match status" value="1"/>
</dbReference>
<evidence type="ECO:0000259" key="19">
    <source>
        <dbReference type="Pfam" id="PF04108"/>
    </source>
</evidence>
<evidence type="ECO:0000256" key="2">
    <source>
        <dbReference type="ARBA" id="ARBA00004329"/>
    </source>
</evidence>
<dbReference type="GO" id="GO:0000422">
    <property type="term" value="P:autophagy of mitochondrion"/>
    <property type="evidence" value="ECO:0007669"/>
    <property type="project" value="TreeGrafter"/>
</dbReference>
<comment type="subcellular location">
    <subcellularLocation>
        <location evidence="4">Cytoplasm</location>
        <location evidence="4">Cytosol</location>
    </subcellularLocation>
    <subcellularLocation>
        <location evidence="3">Lysosome</location>
    </subcellularLocation>
    <subcellularLocation>
        <location evidence="1">Nucleus</location>
    </subcellularLocation>
    <subcellularLocation>
        <location evidence="2">Preautophagosomal structure</location>
    </subcellularLocation>
</comment>
<dbReference type="GO" id="GO:0034045">
    <property type="term" value="C:phagophore assembly site membrane"/>
    <property type="evidence" value="ECO:0007669"/>
    <property type="project" value="TreeGrafter"/>
</dbReference>
<name>A0A8K0C6A7_IGNLU</name>
<comment type="caution">
    <text evidence="20">The sequence shown here is derived from an EMBL/GenBank/DDBJ whole genome shotgun (WGS) entry which is preliminary data.</text>
</comment>
<evidence type="ECO:0000256" key="12">
    <source>
        <dbReference type="ARBA" id="ARBA00023242"/>
    </source>
</evidence>
<dbReference type="Gene3D" id="3.10.20.90">
    <property type="entry name" value="Phosphatidylinositol 3-kinase Catalytic Subunit, Chain A, domain 1"/>
    <property type="match status" value="1"/>
</dbReference>
<dbReference type="PANTHER" id="PTHR13222">
    <property type="entry name" value="RB1-INDUCIBLE COILED-COIL"/>
    <property type="match status" value="1"/>
</dbReference>
<dbReference type="GO" id="GO:0019901">
    <property type="term" value="F:protein kinase binding"/>
    <property type="evidence" value="ECO:0007669"/>
    <property type="project" value="UniProtKB-ARBA"/>
</dbReference>
<dbReference type="GO" id="GO:0060090">
    <property type="term" value="F:molecular adaptor activity"/>
    <property type="evidence" value="ECO:0007669"/>
    <property type="project" value="TreeGrafter"/>
</dbReference>
<evidence type="ECO:0000256" key="14">
    <source>
        <dbReference type="ARBA" id="ARBA00053494"/>
    </source>
</evidence>
<keyword evidence="21" id="KW-1185">Reference proteome</keyword>
<keyword evidence="13" id="KW-0131">Cell cycle</keyword>
<dbReference type="GO" id="GO:0031090">
    <property type="term" value="C:organelle membrane"/>
    <property type="evidence" value="ECO:0007669"/>
    <property type="project" value="UniProtKB-ARBA"/>
</dbReference>